<dbReference type="InterPro" id="IPR001870">
    <property type="entry name" value="B30.2/SPRY"/>
</dbReference>
<dbReference type="InterPro" id="IPR003877">
    <property type="entry name" value="SPRY_dom"/>
</dbReference>
<proteinExistence type="predicted"/>
<organism evidence="2 3">
    <name type="scientific">Heterodera trifolii</name>
    <dbReference type="NCBI Taxonomy" id="157864"/>
    <lineage>
        <taxon>Eukaryota</taxon>
        <taxon>Metazoa</taxon>
        <taxon>Ecdysozoa</taxon>
        <taxon>Nematoda</taxon>
        <taxon>Chromadorea</taxon>
        <taxon>Rhabditida</taxon>
        <taxon>Tylenchina</taxon>
        <taxon>Tylenchomorpha</taxon>
        <taxon>Tylenchoidea</taxon>
        <taxon>Heteroderidae</taxon>
        <taxon>Heteroderinae</taxon>
        <taxon>Heterodera</taxon>
    </lineage>
</organism>
<dbReference type="Proteomes" id="UP001620626">
    <property type="component" value="Unassembled WGS sequence"/>
</dbReference>
<keyword evidence="3" id="KW-1185">Reference proteome</keyword>
<comment type="caution">
    <text evidence="2">The sequence shown here is derived from an EMBL/GenBank/DDBJ whole genome shotgun (WGS) entry which is preliminary data.</text>
</comment>
<protein>
    <recommendedName>
        <fullName evidence="1">B30.2/SPRY domain-containing protein</fullName>
    </recommendedName>
</protein>
<dbReference type="InterPro" id="IPR044736">
    <property type="entry name" value="Gid1/RanBPM/SPLA_SPRY"/>
</dbReference>
<dbReference type="CDD" id="cd12885">
    <property type="entry name" value="SPRY_RanBP_like"/>
    <property type="match status" value="1"/>
</dbReference>
<evidence type="ECO:0000313" key="3">
    <source>
        <dbReference type="Proteomes" id="UP001620626"/>
    </source>
</evidence>
<dbReference type="EMBL" id="JBICBT010000755">
    <property type="protein sequence ID" value="KAL3102523.1"/>
    <property type="molecule type" value="Genomic_DNA"/>
</dbReference>
<dbReference type="InterPro" id="IPR043136">
    <property type="entry name" value="B30.2/SPRY_sf"/>
</dbReference>
<dbReference type="SUPFAM" id="SSF49899">
    <property type="entry name" value="Concanavalin A-like lectins/glucanases"/>
    <property type="match status" value="1"/>
</dbReference>
<gene>
    <name evidence="2" type="ORF">niasHT_020139</name>
</gene>
<dbReference type="Pfam" id="PF00622">
    <property type="entry name" value="SPRY"/>
    <property type="match status" value="1"/>
</dbReference>
<reference evidence="2 3" key="1">
    <citation type="submission" date="2024-10" db="EMBL/GenBank/DDBJ databases">
        <authorList>
            <person name="Kim D."/>
        </authorList>
    </citation>
    <scope>NUCLEOTIDE SEQUENCE [LARGE SCALE GENOMIC DNA]</scope>
    <source>
        <strain evidence="2">BH-2024</strain>
    </source>
</reference>
<name>A0ABD2KI67_9BILA</name>
<accession>A0ABD2KI67</accession>
<feature type="domain" description="B30.2/SPRY" evidence="1">
    <location>
        <begin position="1"/>
        <end position="171"/>
    </location>
</feature>
<dbReference type="PROSITE" id="PS50188">
    <property type="entry name" value="B302_SPRY"/>
    <property type="match status" value="1"/>
</dbReference>
<evidence type="ECO:0000259" key="1">
    <source>
        <dbReference type="PROSITE" id="PS50188"/>
    </source>
</evidence>
<dbReference type="AlphaFoldDB" id="A0ABD2KI67"/>
<dbReference type="Gene3D" id="2.60.120.920">
    <property type="match status" value="1"/>
</dbReference>
<evidence type="ECO:0000313" key="2">
    <source>
        <dbReference type="EMBL" id="KAL3102523.1"/>
    </source>
</evidence>
<dbReference type="InterPro" id="IPR013320">
    <property type="entry name" value="ConA-like_dom_sf"/>
</dbReference>
<sequence>MSTFRSIKTLLISLDQSSSSTGGNRWNHHDCGEDMLIGSDQSLHIDPKSYYTGSCRAEAMVSQYVGIAYFEVRIVLKKERYSYGHISLGLSTRDFPLDDEWLPTYGDTYAYEMPAGFWGHNVEGSVPDQGNRRIAVANASFYMGDVVGCSVNLATRQIIYTLNGKRLSLSV</sequence>